<dbReference type="SUPFAM" id="SSF53187">
    <property type="entry name" value="Zn-dependent exopeptidases"/>
    <property type="match status" value="1"/>
</dbReference>
<proteinExistence type="inferred from homology"/>
<name>A0A4Y8MAZ6_9BACL</name>
<evidence type="ECO:0000256" key="7">
    <source>
        <dbReference type="PROSITE-ProRule" id="PRU01379"/>
    </source>
</evidence>
<dbReference type="AlphaFoldDB" id="A0A4Y8MAZ6"/>
<dbReference type="CDD" id="cd06229">
    <property type="entry name" value="M14_Endopeptidase_I"/>
    <property type="match status" value="1"/>
</dbReference>
<evidence type="ECO:0000259" key="9">
    <source>
        <dbReference type="PROSITE" id="PS52035"/>
    </source>
</evidence>
<dbReference type="InterPro" id="IPR000834">
    <property type="entry name" value="Peptidase_M14"/>
</dbReference>
<evidence type="ECO:0000256" key="4">
    <source>
        <dbReference type="ARBA" id="ARBA00022801"/>
    </source>
</evidence>
<dbReference type="PROSITE" id="PS52035">
    <property type="entry name" value="PEPTIDASE_M14"/>
    <property type="match status" value="1"/>
</dbReference>
<accession>A0A4Y8MAZ6</accession>
<evidence type="ECO:0000313" key="11">
    <source>
        <dbReference type="Proteomes" id="UP000297900"/>
    </source>
</evidence>
<dbReference type="InterPro" id="IPR034274">
    <property type="entry name" value="ENP1_M14_CPD"/>
</dbReference>
<dbReference type="PANTHER" id="PTHR11705">
    <property type="entry name" value="PROTEASE FAMILY M14 CARBOXYPEPTIDASE A,B"/>
    <property type="match status" value="1"/>
</dbReference>
<evidence type="ECO:0000256" key="6">
    <source>
        <dbReference type="ARBA" id="ARBA00023049"/>
    </source>
</evidence>
<evidence type="ECO:0000313" key="10">
    <source>
        <dbReference type="EMBL" id="TFE31557.1"/>
    </source>
</evidence>
<dbReference type="EMBL" id="SOMN01000001">
    <property type="protein sequence ID" value="TFE31557.1"/>
    <property type="molecule type" value="Genomic_DNA"/>
</dbReference>
<dbReference type="OrthoDB" id="9802862at2"/>
<sequence length="297" mass="34069">MTIKADYGPELMMKDLKRLVRKHPFVSTGSIGKSALGKPIPYLRIGAGPFRWHFNGACHANEWITTLLLMRFAEDYAHACSRRHPFWGKSAKDLFSRCSLWIVPMVNPDGVELVQRGMTAKHPYHKELQEWNRGSNRFHRWKANARGVDLNDQFPAHWEEERKRRGIHGPGPRDYSGEKPLSEPEAAALAQFTEQTDFQAVIALHTQGEEIYWNYRDCEPSESRAWADRLALAAGYRAVYLEGSDAGYKDWFISRFRRPGFTVEVGWGRNPLPLADFDYIYDDVARLLAEALDCAPV</sequence>
<evidence type="ECO:0000256" key="2">
    <source>
        <dbReference type="ARBA" id="ARBA00005988"/>
    </source>
</evidence>
<dbReference type="GO" id="GO:0005615">
    <property type="term" value="C:extracellular space"/>
    <property type="evidence" value="ECO:0007669"/>
    <property type="project" value="TreeGrafter"/>
</dbReference>
<keyword evidence="5" id="KW-0862">Zinc</keyword>
<protein>
    <submittedName>
        <fullName evidence="10">Peptidase M14</fullName>
    </submittedName>
</protein>
<dbReference type="Proteomes" id="UP000297900">
    <property type="component" value="Unassembled WGS sequence"/>
</dbReference>
<feature type="region of interest" description="Disordered" evidence="8">
    <location>
        <begin position="161"/>
        <end position="180"/>
    </location>
</feature>
<gene>
    <name evidence="10" type="ORF">E2980_00270</name>
</gene>
<keyword evidence="4" id="KW-0378">Hydrolase</keyword>
<dbReference type="Gene3D" id="3.40.630.10">
    <property type="entry name" value="Zn peptidases"/>
    <property type="match status" value="1"/>
</dbReference>
<reference evidence="10 11" key="1">
    <citation type="submission" date="2019-03" db="EMBL/GenBank/DDBJ databases">
        <title>Cohnella endophytica sp. nov., a novel endophytic bacterium isolated from bark of Sonneratia apetala.</title>
        <authorList>
            <person name="Tuo L."/>
        </authorList>
    </citation>
    <scope>NUCLEOTIDE SEQUENCE [LARGE SCALE GENOMIC DNA]</scope>
    <source>
        <strain evidence="10 11">CCTCC AB 208254</strain>
    </source>
</reference>
<organism evidence="10 11">
    <name type="scientific">Cohnella luojiensis</name>
    <dbReference type="NCBI Taxonomy" id="652876"/>
    <lineage>
        <taxon>Bacteria</taxon>
        <taxon>Bacillati</taxon>
        <taxon>Bacillota</taxon>
        <taxon>Bacilli</taxon>
        <taxon>Bacillales</taxon>
        <taxon>Paenibacillaceae</taxon>
        <taxon>Cohnella</taxon>
    </lineage>
</organism>
<dbReference type="GO" id="GO:0006508">
    <property type="term" value="P:proteolysis"/>
    <property type="evidence" value="ECO:0007669"/>
    <property type="project" value="UniProtKB-KW"/>
</dbReference>
<dbReference type="PANTHER" id="PTHR11705:SF143">
    <property type="entry name" value="SLL0236 PROTEIN"/>
    <property type="match status" value="1"/>
</dbReference>
<comment type="caution">
    <text evidence="10">The sequence shown here is derived from an EMBL/GenBank/DDBJ whole genome shotgun (WGS) entry which is preliminary data.</text>
</comment>
<evidence type="ECO:0000256" key="5">
    <source>
        <dbReference type="ARBA" id="ARBA00022833"/>
    </source>
</evidence>
<dbReference type="Pfam" id="PF00246">
    <property type="entry name" value="Peptidase_M14"/>
    <property type="match status" value="1"/>
</dbReference>
<comment type="cofactor">
    <cofactor evidence="1">
        <name>Zn(2+)</name>
        <dbReference type="ChEBI" id="CHEBI:29105"/>
    </cofactor>
</comment>
<comment type="similarity">
    <text evidence="2 7">Belongs to the peptidase M14 family.</text>
</comment>
<dbReference type="SMART" id="SM00631">
    <property type="entry name" value="Zn_pept"/>
    <property type="match status" value="1"/>
</dbReference>
<feature type="domain" description="Peptidase M14" evidence="9">
    <location>
        <begin position="5"/>
        <end position="292"/>
    </location>
</feature>
<keyword evidence="3" id="KW-0645">Protease</keyword>
<keyword evidence="11" id="KW-1185">Reference proteome</keyword>
<evidence type="ECO:0000256" key="3">
    <source>
        <dbReference type="ARBA" id="ARBA00022670"/>
    </source>
</evidence>
<keyword evidence="6" id="KW-0482">Metalloprotease</keyword>
<evidence type="ECO:0000256" key="8">
    <source>
        <dbReference type="SAM" id="MobiDB-lite"/>
    </source>
</evidence>
<evidence type="ECO:0000256" key="1">
    <source>
        <dbReference type="ARBA" id="ARBA00001947"/>
    </source>
</evidence>
<dbReference type="GO" id="GO:0008270">
    <property type="term" value="F:zinc ion binding"/>
    <property type="evidence" value="ECO:0007669"/>
    <property type="project" value="InterPro"/>
</dbReference>
<dbReference type="RefSeq" id="WP_135150129.1">
    <property type="nucleotide sequence ID" value="NZ_SOMN01000001.1"/>
</dbReference>
<feature type="active site" description="Proton donor/acceptor" evidence="7">
    <location>
        <position position="264"/>
    </location>
</feature>
<dbReference type="GO" id="GO:0004181">
    <property type="term" value="F:metallocarboxypeptidase activity"/>
    <property type="evidence" value="ECO:0007669"/>
    <property type="project" value="InterPro"/>
</dbReference>